<gene>
    <name evidence="1" type="ORF">HMPREF1860_01030</name>
</gene>
<reference evidence="1 2" key="1">
    <citation type="submission" date="2016-01" db="EMBL/GenBank/DDBJ databases">
        <authorList>
            <person name="Oliw E.H."/>
        </authorList>
    </citation>
    <scope>NUCLEOTIDE SEQUENCE [LARGE SCALE GENOMIC DNA]</scope>
    <source>
        <strain evidence="1 2">DNF00307</strain>
    </source>
</reference>
<dbReference type="Proteomes" id="UP000070531">
    <property type="component" value="Unassembled WGS sequence"/>
</dbReference>
<protein>
    <submittedName>
        <fullName evidence="1">Uncharacterized protein</fullName>
    </submittedName>
</protein>
<dbReference type="AlphaFoldDB" id="A0A134BE88"/>
<comment type="caution">
    <text evidence="1">The sequence shown here is derived from an EMBL/GenBank/DDBJ whole genome shotgun (WGS) entry which is preliminary data.</text>
</comment>
<proteinExistence type="predicted"/>
<organism evidence="1">
    <name type="scientific">Prevotella amnii</name>
    <dbReference type="NCBI Taxonomy" id="419005"/>
    <lineage>
        <taxon>Bacteria</taxon>
        <taxon>Pseudomonadati</taxon>
        <taxon>Bacteroidota</taxon>
        <taxon>Bacteroidia</taxon>
        <taxon>Bacteroidales</taxon>
        <taxon>Prevotellaceae</taxon>
        <taxon>Prevotella</taxon>
    </lineage>
</organism>
<dbReference type="EMBL" id="LSDL01000049">
    <property type="protein sequence ID" value="KXB78190.1"/>
    <property type="molecule type" value="Genomic_DNA"/>
</dbReference>
<evidence type="ECO:0000313" key="1">
    <source>
        <dbReference type="EMBL" id="KXB78190.1"/>
    </source>
</evidence>
<accession>A0A134BE88</accession>
<evidence type="ECO:0000313" key="2">
    <source>
        <dbReference type="Proteomes" id="UP000070531"/>
    </source>
</evidence>
<name>A0A134BE88_9BACT</name>
<sequence>MSVKKPITPEAFLYLKSNARHSMFNCVRGIPTVQLLGQEYGIHFSEKGLRVLHKKVITFF</sequence>
<dbReference type="STRING" id="419005.HMPREF1860_01030"/>
<dbReference type="PATRIC" id="fig|419005.5.peg.1038"/>